<reference evidence="1 2" key="1">
    <citation type="submission" date="2019-11" db="EMBL/GenBank/DDBJ databases">
        <title>Complete genome sequence of Pseudomonas syringae pv. coronafaciens isolate B19001 originated in imported oat cereal.</title>
        <authorList>
            <person name="Kim S.M."/>
            <person name="Lee B.C."/>
            <person name="Seo S.J."/>
            <person name="Lee J.E."/>
            <person name="Choi N.J."/>
            <person name="Park J.H."/>
        </authorList>
    </citation>
    <scope>NUCLEOTIDE SEQUENCE [LARGE SCALE GENOMIC DNA]</scope>
    <source>
        <strain evidence="1 2">B19001</strain>
    </source>
</reference>
<evidence type="ECO:0000313" key="2">
    <source>
        <dbReference type="Proteomes" id="UP000423413"/>
    </source>
</evidence>
<dbReference type="RefSeq" id="WP_122355235.1">
    <property type="nucleotide sequence ID" value="NZ_CP046441.1"/>
</dbReference>
<protein>
    <submittedName>
        <fullName evidence="1">Uncharacterized protein</fullName>
    </submittedName>
</protein>
<name>A0AAE6UMS9_9PSED</name>
<dbReference type="EMBL" id="CP046441">
    <property type="protein sequence ID" value="QGT82765.1"/>
    <property type="molecule type" value="Genomic_DNA"/>
</dbReference>
<sequence>MNTPTQSLKFIITYILISGSLWMASEWWEKGLAKQLGHADISPNGCYRVETFRPFWVLPMIFHRKPDPNNDISPKILPSWSYPGFYRLYDQRRGKLIGESHIYDLESASGTLYWGDKIMPKVMAGFIYIGPNLQDCIGDQLDNPIPKK</sequence>
<proteinExistence type="predicted"/>
<accession>A0AAE6UMS9</accession>
<gene>
    <name evidence="1" type="ORF">GMO17_17075</name>
</gene>
<dbReference type="Proteomes" id="UP000423413">
    <property type="component" value="Chromosome"/>
</dbReference>
<organism evidence="1 2">
    <name type="scientific">Pseudomonas coronafaciens pv. coronafaciens</name>
    <dbReference type="NCBI Taxonomy" id="235275"/>
    <lineage>
        <taxon>Bacteria</taxon>
        <taxon>Pseudomonadati</taxon>
        <taxon>Pseudomonadota</taxon>
        <taxon>Gammaproteobacteria</taxon>
        <taxon>Pseudomonadales</taxon>
        <taxon>Pseudomonadaceae</taxon>
        <taxon>Pseudomonas</taxon>
        <taxon>Pseudomonas coronafaciens</taxon>
    </lineage>
</organism>
<evidence type="ECO:0000313" key="1">
    <source>
        <dbReference type="EMBL" id="QGT82765.1"/>
    </source>
</evidence>
<dbReference type="AlphaFoldDB" id="A0AAE6UMS9"/>